<keyword evidence="8" id="KW-1185">Reference proteome</keyword>
<reference evidence="7 8" key="1">
    <citation type="submission" date="2015-04" db="EMBL/GenBank/DDBJ databases">
        <authorList>
            <person name="Syromyatnikov M.Y."/>
            <person name="Popov V.N."/>
        </authorList>
    </citation>
    <scope>NUCLEOTIDE SEQUENCE [LARGE SCALE GENOMIC DNA]</scope>
    <source>
        <strain evidence="7">WF-38-12</strain>
    </source>
</reference>
<dbReference type="PANTHER" id="PTHR45646">
    <property type="entry name" value="SERINE/THREONINE-PROTEIN KINASE DOA-RELATED"/>
    <property type="match status" value="1"/>
</dbReference>
<evidence type="ECO:0000313" key="8">
    <source>
        <dbReference type="Proteomes" id="UP000054383"/>
    </source>
</evidence>
<keyword evidence="4" id="KW-0418">Kinase</keyword>
<dbReference type="Pfam" id="PF00069">
    <property type="entry name" value="Pkinase"/>
    <property type="match status" value="1"/>
</dbReference>
<evidence type="ECO:0000256" key="1">
    <source>
        <dbReference type="ARBA" id="ARBA00022527"/>
    </source>
</evidence>
<evidence type="ECO:0000256" key="3">
    <source>
        <dbReference type="ARBA" id="ARBA00022741"/>
    </source>
</evidence>
<evidence type="ECO:0000256" key="4">
    <source>
        <dbReference type="ARBA" id="ARBA00022777"/>
    </source>
</evidence>
<keyword evidence="1" id="KW-0723">Serine/threonine-protein kinase</keyword>
<dbReference type="PANTHER" id="PTHR45646:SF11">
    <property type="entry name" value="SERINE_THREONINE-PROTEIN KINASE DOA"/>
    <property type="match status" value="1"/>
</dbReference>
<keyword evidence="3" id="KW-0547">Nucleotide-binding</keyword>
<dbReference type="SMART" id="SM00220">
    <property type="entry name" value="S_TKc"/>
    <property type="match status" value="1"/>
</dbReference>
<dbReference type="OMA" id="FNELEPT"/>
<dbReference type="GO" id="GO:0005524">
    <property type="term" value="F:ATP binding"/>
    <property type="evidence" value="ECO:0007669"/>
    <property type="project" value="UniProtKB-KW"/>
</dbReference>
<dbReference type="Gene3D" id="1.10.510.10">
    <property type="entry name" value="Transferase(Phosphotransferase) domain 1"/>
    <property type="match status" value="1"/>
</dbReference>
<dbReference type="STRING" id="28573.A0A0U1LTF2"/>
<dbReference type="AlphaFoldDB" id="A0A0U1LTF2"/>
<organism evidence="7 8">
    <name type="scientific">Talaromyces islandicus</name>
    <name type="common">Penicillium islandicum</name>
    <dbReference type="NCBI Taxonomy" id="28573"/>
    <lineage>
        <taxon>Eukaryota</taxon>
        <taxon>Fungi</taxon>
        <taxon>Dikarya</taxon>
        <taxon>Ascomycota</taxon>
        <taxon>Pezizomycotina</taxon>
        <taxon>Eurotiomycetes</taxon>
        <taxon>Eurotiomycetidae</taxon>
        <taxon>Eurotiales</taxon>
        <taxon>Trichocomaceae</taxon>
        <taxon>Talaromyces</taxon>
        <taxon>Talaromyces sect. Islandici</taxon>
    </lineage>
</organism>
<name>A0A0U1LTF2_TALIS</name>
<dbReference type="OrthoDB" id="5979581at2759"/>
<evidence type="ECO:0000313" key="7">
    <source>
        <dbReference type="EMBL" id="CRG86382.1"/>
    </source>
</evidence>
<dbReference type="GO" id="GO:0004674">
    <property type="term" value="F:protein serine/threonine kinase activity"/>
    <property type="evidence" value="ECO:0007669"/>
    <property type="project" value="UniProtKB-KW"/>
</dbReference>
<evidence type="ECO:0000259" key="6">
    <source>
        <dbReference type="PROSITE" id="PS50011"/>
    </source>
</evidence>
<dbReference type="EMBL" id="CVMT01000002">
    <property type="protein sequence ID" value="CRG86382.1"/>
    <property type="molecule type" value="Genomic_DNA"/>
</dbReference>
<evidence type="ECO:0000256" key="5">
    <source>
        <dbReference type="ARBA" id="ARBA00022840"/>
    </source>
</evidence>
<protein>
    <recommendedName>
        <fullName evidence="6">Protein kinase domain-containing protein</fullName>
    </recommendedName>
</protein>
<keyword evidence="2" id="KW-0808">Transferase</keyword>
<proteinExistence type="predicted"/>
<dbReference type="InterPro" id="IPR051175">
    <property type="entry name" value="CLK_kinases"/>
</dbReference>
<dbReference type="PROSITE" id="PS50011">
    <property type="entry name" value="PROTEIN_KINASE_DOM"/>
    <property type="match status" value="1"/>
</dbReference>
<dbReference type="InterPro" id="IPR000719">
    <property type="entry name" value="Prot_kinase_dom"/>
</dbReference>
<dbReference type="SUPFAM" id="SSF56112">
    <property type="entry name" value="Protein kinase-like (PK-like)"/>
    <property type="match status" value="1"/>
</dbReference>
<dbReference type="GO" id="GO:0043484">
    <property type="term" value="P:regulation of RNA splicing"/>
    <property type="evidence" value="ECO:0007669"/>
    <property type="project" value="TreeGrafter"/>
</dbReference>
<dbReference type="InterPro" id="IPR011009">
    <property type="entry name" value="Kinase-like_dom_sf"/>
</dbReference>
<dbReference type="GO" id="GO:0005634">
    <property type="term" value="C:nucleus"/>
    <property type="evidence" value="ECO:0007669"/>
    <property type="project" value="TreeGrafter"/>
</dbReference>
<gene>
    <name evidence="7" type="ORF">PISL3812_03388</name>
</gene>
<dbReference type="Proteomes" id="UP000054383">
    <property type="component" value="Unassembled WGS sequence"/>
</dbReference>
<evidence type="ECO:0000256" key="2">
    <source>
        <dbReference type="ARBA" id="ARBA00022679"/>
    </source>
</evidence>
<accession>A0A0U1LTF2</accession>
<sequence>MRHSTISPRSGNLTADLEIKISDFGAAFWTNDPPKSTVTPLALRAPELIFEESFGSSIDIWSFGCLIYELLTGVQLFNVYPIGSDYKDQDDDDHLLDLNDVIEPLPDSWLSKWPRAYKYFGPNGERLVPEIDEDEEDMEEYFKFANDDDMESDGEYGRDEDYPDHMADGSVEDENAEEYDQIPVVNGGLADQPPMITNESLEVQFDKKKPDDIDSEEAKVITELIRKILRYEPSERPTAAELLQHRWFQD</sequence>
<feature type="domain" description="Protein kinase" evidence="6">
    <location>
        <begin position="1"/>
        <end position="248"/>
    </location>
</feature>
<keyword evidence="5" id="KW-0067">ATP-binding</keyword>